<proteinExistence type="predicted"/>
<dbReference type="HOGENOM" id="CLU_1239673_0_0_6"/>
<name>Q31F05_HYDCU</name>
<dbReference type="KEGG" id="tcx:Tcr_1676"/>
<evidence type="ECO:0000313" key="2">
    <source>
        <dbReference type="EMBL" id="ABB42268.1"/>
    </source>
</evidence>
<dbReference type="AlphaFoldDB" id="Q31F05"/>
<feature type="chain" id="PRO_5004220345" description="Lipoprotein" evidence="1">
    <location>
        <begin position="28"/>
        <end position="223"/>
    </location>
</feature>
<gene>
    <name evidence="2" type="ordered locus">Tcr_1676</name>
</gene>
<dbReference type="EMBL" id="CP000109">
    <property type="protein sequence ID" value="ABB42268.1"/>
    <property type="molecule type" value="Genomic_DNA"/>
</dbReference>
<evidence type="ECO:0000256" key="1">
    <source>
        <dbReference type="SAM" id="SignalP"/>
    </source>
</evidence>
<dbReference type="OrthoDB" id="9976244at2"/>
<evidence type="ECO:0008006" key="3">
    <source>
        <dbReference type="Google" id="ProtNLM"/>
    </source>
</evidence>
<reference evidence="2" key="1">
    <citation type="submission" date="2006-07" db="EMBL/GenBank/DDBJ databases">
        <title>Complete sequence of Thiomicrospira crunogena XCL-2.</title>
        <authorList>
            <consortium name="US DOE Joint Genome Institute"/>
            <person name="Copeland A."/>
            <person name="Lucas S."/>
            <person name="Lapidus A."/>
            <person name="Barry K."/>
            <person name="Detter J.C."/>
            <person name="Glavina del Rio T."/>
            <person name="Hammon N."/>
            <person name="Israni S."/>
            <person name="Dalin E."/>
            <person name="Tice H."/>
            <person name="Pitluck S."/>
            <person name="Chain P."/>
            <person name="Malfatti S."/>
            <person name="Shin M."/>
            <person name="Vergez L."/>
            <person name="Schmutz J."/>
            <person name="Larimer F."/>
            <person name="Land M."/>
            <person name="Hauser L."/>
            <person name="Kyrpides N."/>
            <person name="Lykidis A."/>
            <person name="Scott K.M."/>
            <person name="Sievert S."/>
            <person name="Kerfeld C."/>
            <person name="Freyermuth S."/>
            <person name="Dobrinski K."/>
            <person name="Boller A."/>
            <person name="Fitzpatrick K."/>
            <person name="Thoma P."/>
            <person name="Moore J."/>
            <person name="Richardson P."/>
        </authorList>
    </citation>
    <scope>NUCLEOTIDE SEQUENCE</scope>
    <source>
        <strain evidence="2">XCL-2</strain>
    </source>
</reference>
<organism evidence="2">
    <name type="scientific">Hydrogenovibrio crunogenus (strain DSM 25203 / XCL-2)</name>
    <name type="common">Thiomicrospira crunogena</name>
    <dbReference type="NCBI Taxonomy" id="317025"/>
    <lineage>
        <taxon>Bacteria</taxon>
        <taxon>Pseudomonadati</taxon>
        <taxon>Pseudomonadota</taxon>
        <taxon>Gammaproteobacteria</taxon>
        <taxon>Thiotrichales</taxon>
        <taxon>Piscirickettsiaceae</taxon>
        <taxon>Hydrogenovibrio</taxon>
    </lineage>
</organism>
<accession>Q31F05</accession>
<sequence>MNALKMSLKYLILFFACFLLSSCSSLSTNLEYRKDQLKKFDSQVRKIIFYQVQLVSTDEQLKVFGKERDVQKVVRYLDEKRFAEDLVFQLSENIPYLQTAKILNVNEYSKGNEWSDTKLPVFFVYIYPQLSYQRLPPRFDFYRLQIGITAKIIPLGQVISGKGSIALRTAAWDSRCLFSAYNSQYIKNTMWIDNNAQKLKYALYEAKKFCIDKIKADLNKIHP</sequence>
<protein>
    <recommendedName>
        <fullName evidence="3">Lipoprotein</fullName>
    </recommendedName>
</protein>
<dbReference type="PROSITE" id="PS51257">
    <property type="entry name" value="PROKAR_LIPOPROTEIN"/>
    <property type="match status" value="1"/>
</dbReference>
<feature type="signal peptide" evidence="1">
    <location>
        <begin position="1"/>
        <end position="27"/>
    </location>
</feature>
<dbReference type="STRING" id="317025.Tcr_1676"/>
<keyword evidence="1" id="KW-0732">Signal</keyword>